<dbReference type="PANTHER" id="PTHR43752">
    <property type="entry name" value="BNR/ASP-BOX REPEAT FAMILY PROTEIN"/>
    <property type="match status" value="1"/>
</dbReference>
<proteinExistence type="predicted"/>
<organism evidence="2 3">
    <name type="scientific">Neotabrizicola shimadae</name>
    <dbReference type="NCBI Taxonomy" id="2807096"/>
    <lineage>
        <taxon>Bacteria</taxon>
        <taxon>Pseudomonadati</taxon>
        <taxon>Pseudomonadota</taxon>
        <taxon>Alphaproteobacteria</taxon>
        <taxon>Rhodobacterales</taxon>
        <taxon>Paracoccaceae</taxon>
        <taxon>Neotabrizicola</taxon>
    </lineage>
</organism>
<dbReference type="KEGG" id="nsm:JO391_17195"/>
<evidence type="ECO:0000313" key="2">
    <source>
        <dbReference type="EMBL" id="QYZ72018.1"/>
    </source>
</evidence>
<dbReference type="AlphaFoldDB" id="A0A8G0ZXG0"/>
<evidence type="ECO:0000313" key="3">
    <source>
        <dbReference type="Proteomes" id="UP000826300"/>
    </source>
</evidence>
<dbReference type="Gene3D" id="2.120.10.10">
    <property type="match status" value="1"/>
</dbReference>
<sequence length="402" mass="42947">MTAEEIVAAMDGRLHAQEDGRADAFLPSPVVQNHAANLALLPDGSLACVWFGGTMEGMGDISVWCSVLAPGAAQWSPARKLSDDPGRSEQNPVLFTAPDGRLWLFHTSQPGGRQDECEIVARVSDGGLDGFGPPRRVGRFRGVFIRQPLRIGPHGEWLMPGFRCITPAAGRWTGSEDDAVMLVSRDGGESWEARAVPGSLGAVHMNPVPGGAGAMPAFYRDRFARQVLRSRSADGGLTWTAPELTELPNNNSSIQAVRLADGRIAMVLNPVNAAMSSARRASLYDEIEGEAPGEAAPSAAVWGVPRAPMMLAVSADDGETFPLRVELDRGTGAALSNNSREGLNRELSYPSILQDPEGNLHIAYTYHRRAIRHVRLDRGWLARQLGVQAARPGAAGQAGSVP</sequence>
<dbReference type="PANTHER" id="PTHR43752:SF2">
    <property type="entry name" value="BNR_ASP-BOX REPEAT FAMILY PROTEIN"/>
    <property type="match status" value="1"/>
</dbReference>
<evidence type="ECO:0000259" key="1">
    <source>
        <dbReference type="Pfam" id="PF13088"/>
    </source>
</evidence>
<dbReference type="Pfam" id="PF13088">
    <property type="entry name" value="BNR_2"/>
    <property type="match status" value="1"/>
</dbReference>
<dbReference type="EMBL" id="CP069370">
    <property type="protein sequence ID" value="QYZ72018.1"/>
    <property type="molecule type" value="Genomic_DNA"/>
</dbReference>
<feature type="domain" description="Sialidase" evidence="1">
    <location>
        <begin position="44"/>
        <end position="362"/>
    </location>
</feature>
<reference evidence="2" key="1">
    <citation type="submission" date="2021-02" db="EMBL/GenBank/DDBJ databases">
        <title>Rhodobacter shimadae sp. nov., an aerobic anoxygenic phototrophic bacterium isolated from a hot spring.</title>
        <authorList>
            <person name="Muramatsu S."/>
            <person name="Haruta S."/>
            <person name="Hirose S."/>
            <person name="Hanada S."/>
        </authorList>
    </citation>
    <scope>NUCLEOTIDE SEQUENCE</scope>
    <source>
        <strain evidence="2">N10</strain>
    </source>
</reference>
<dbReference type="SUPFAM" id="SSF50939">
    <property type="entry name" value="Sialidases"/>
    <property type="match status" value="1"/>
</dbReference>
<name>A0A8G0ZXG0_9RHOB</name>
<dbReference type="InterPro" id="IPR011040">
    <property type="entry name" value="Sialidase"/>
</dbReference>
<protein>
    <submittedName>
        <fullName evidence="2">Exo-alpha-sialidase</fullName>
    </submittedName>
</protein>
<gene>
    <name evidence="2" type="ORF">JO391_17195</name>
</gene>
<keyword evidence="3" id="KW-1185">Reference proteome</keyword>
<accession>A0A8G0ZXG0</accession>
<dbReference type="Proteomes" id="UP000826300">
    <property type="component" value="Chromosome"/>
</dbReference>
<dbReference type="CDD" id="cd15482">
    <property type="entry name" value="Sialidase_non-viral"/>
    <property type="match status" value="1"/>
</dbReference>
<dbReference type="InterPro" id="IPR036278">
    <property type="entry name" value="Sialidase_sf"/>
</dbReference>